<sequence length="429" mass="47489">MLFPEPLTAQLLLQRQQPQQLQQQQGMPQHRRCAVFQCESLPRSQPLPCSHSGDLNVGFDHDLPDILLQACWHRWGLASSLSSRVEHALRMLLLCSPPAASDLLCPPPTAADAHDAHSLPPRRLMLLCPPTDAHLLRRIRPRFRGDRFASPAHRAPREKAAVLRSPSRRSRRGPINAKVQLNNLVSKTLRRPLLAGDVVYETQEIESGFRATVRVHGLEEDGAPLEFSGVANLENAAELAAAQAAVTALPPPPDIEPRYPKPKDAAAWVAEELIDKLQVELDSTMADVLPTLAYLQADMQAAASFSMREEDTCRVSIRKSAAQRQCLPKEVRSVLVSSRTNGSKLAAALRARLLGEDGGESYRCLELKMAGKSATKEAAIATKILQRFLPRELEISFSARFEQFEGYRARGLVLTIESRSHSEQADLFV</sequence>
<dbReference type="AlphaFoldDB" id="A0A1Q9CG48"/>
<keyword evidence="3" id="KW-1185">Reference proteome</keyword>
<dbReference type="EMBL" id="LSRX01001240">
    <property type="protein sequence ID" value="OLP81902.1"/>
    <property type="molecule type" value="Genomic_DNA"/>
</dbReference>
<organism evidence="2 3">
    <name type="scientific">Symbiodinium microadriaticum</name>
    <name type="common">Dinoflagellate</name>
    <name type="synonym">Zooxanthella microadriatica</name>
    <dbReference type="NCBI Taxonomy" id="2951"/>
    <lineage>
        <taxon>Eukaryota</taxon>
        <taxon>Sar</taxon>
        <taxon>Alveolata</taxon>
        <taxon>Dinophyceae</taxon>
        <taxon>Suessiales</taxon>
        <taxon>Symbiodiniaceae</taxon>
        <taxon>Symbiodinium</taxon>
    </lineage>
</organism>
<feature type="region of interest" description="Disordered" evidence="1">
    <location>
        <begin position="149"/>
        <end position="173"/>
    </location>
</feature>
<comment type="caution">
    <text evidence="2">The sequence shown here is derived from an EMBL/GenBank/DDBJ whole genome shotgun (WGS) entry which is preliminary data.</text>
</comment>
<name>A0A1Q9CG48_SYMMI</name>
<evidence type="ECO:0000313" key="2">
    <source>
        <dbReference type="EMBL" id="OLP81902.1"/>
    </source>
</evidence>
<evidence type="ECO:0000256" key="1">
    <source>
        <dbReference type="SAM" id="MobiDB-lite"/>
    </source>
</evidence>
<reference evidence="2 3" key="1">
    <citation type="submission" date="2016-02" db="EMBL/GenBank/DDBJ databases">
        <title>Genome analysis of coral dinoflagellate symbionts highlights evolutionary adaptations to a symbiotic lifestyle.</title>
        <authorList>
            <person name="Aranda M."/>
            <person name="Li Y."/>
            <person name="Liew Y.J."/>
            <person name="Baumgarten S."/>
            <person name="Simakov O."/>
            <person name="Wilson M."/>
            <person name="Piel J."/>
            <person name="Ashoor H."/>
            <person name="Bougouffa S."/>
            <person name="Bajic V.B."/>
            <person name="Ryu T."/>
            <person name="Ravasi T."/>
            <person name="Bayer T."/>
            <person name="Micklem G."/>
            <person name="Kim H."/>
            <person name="Bhak J."/>
            <person name="Lajeunesse T.C."/>
            <person name="Voolstra C.R."/>
        </authorList>
    </citation>
    <scope>NUCLEOTIDE SEQUENCE [LARGE SCALE GENOMIC DNA]</scope>
    <source>
        <strain evidence="2 3">CCMP2467</strain>
    </source>
</reference>
<protein>
    <submittedName>
        <fullName evidence="2">Uncharacterized protein</fullName>
    </submittedName>
</protein>
<dbReference type="Proteomes" id="UP000186817">
    <property type="component" value="Unassembled WGS sequence"/>
</dbReference>
<accession>A0A1Q9CG48</accession>
<proteinExistence type="predicted"/>
<dbReference type="OrthoDB" id="428135at2759"/>
<evidence type="ECO:0000313" key="3">
    <source>
        <dbReference type="Proteomes" id="UP000186817"/>
    </source>
</evidence>
<gene>
    <name evidence="2" type="ORF">AK812_SmicGene37508</name>
</gene>